<comment type="caution">
    <text evidence="1">The sequence shown here is derived from an EMBL/GenBank/DDBJ whole genome shotgun (WGS) entry which is preliminary data.</text>
</comment>
<gene>
    <name evidence="1" type="ORF">Acr_24g0017400</name>
</gene>
<dbReference type="EMBL" id="BJWL01000024">
    <property type="protein sequence ID" value="GFZ15550.1"/>
    <property type="molecule type" value="Genomic_DNA"/>
</dbReference>
<evidence type="ECO:0000313" key="1">
    <source>
        <dbReference type="EMBL" id="GFZ15550.1"/>
    </source>
</evidence>
<evidence type="ECO:0000313" key="2">
    <source>
        <dbReference type="Proteomes" id="UP000585474"/>
    </source>
</evidence>
<sequence length="100" mass="11060">MLRRKAKSVGEIMGEVTKKGNRGKSQDGGLFLNLMNRNRLILNEAQATWSLGKSLGLPYERGDDEVISRFMELDESDAIHTGKGKQCQNEGTAFQGFLGL</sequence>
<dbReference type="Proteomes" id="UP000585474">
    <property type="component" value="Unassembled WGS sequence"/>
</dbReference>
<reference evidence="1 2" key="1">
    <citation type="submission" date="2019-07" db="EMBL/GenBank/DDBJ databases">
        <title>De Novo Assembly of kiwifruit Actinidia rufa.</title>
        <authorList>
            <person name="Sugita-Konishi S."/>
            <person name="Sato K."/>
            <person name="Mori E."/>
            <person name="Abe Y."/>
            <person name="Kisaki G."/>
            <person name="Hamano K."/>
            <person name="Suezawa K."/>
            <person name="Otani M."/>
            <person name="Fukuda T."/>
            <person name="Manabe T."/>
            <person name="Gomi K."/>
            <person name="Tabuchi M."/>
            <person name="Akimitsu K."/>
            <person name="Kataoka I."/>
        </authorList>
    </citation>
    <scope>NUCLEOTIDE SEQUENCE [LARGE SCALE GENOMIC DNA]</scope>
    <source>
        <strain evidence="2">cv. Fuchu</strain>
    </source>
</reference>
<name>A0A7J0GXJ8_9ERIC</name>
<organism evidence="1 2">
    <name type="scientific">Actinidia rufa</name>
    <dbReference type="NCBI Taxonomy" id="165716"/>
    <lineage>
        <taxon>Eukaryota</taxon>
        <taxon>Viridiplantae</taxon>
        <taxon>Streptophyta</taxon>
        <taxon>Embryophyta</taxon>
        <taxon>Tracheophyta</taxon>
        <taxon>Spermatophyta</taxon>
        <taxon>Magnoliopsida</taxon>
        <taxon>eudicotyledons</taxon>
        <taxon>Gunneridae</taxon>
        <taxon>Pentapetalae</taxon>
        <taxon>asterids</taxon>
        <taxon>Ericales</taxon>
        <taxon>Actinidiaceae</taxon>
        <taxon>Actinidia</taxon>
    </lineage>
</organism>
<dbReference type="AlphaFoldDB" id="A0A7J0GXJ8"/>
<accession>A0A7J0GXJ8</accession>
<proteinExistence type="predicted"/>
<keyword evidence="2" id="KW-1185">Reference proteome</keyword>
<protein>
    <submittedName>
        <fullName evidence="1">Uncharacterized protein</fullName>
    </submittedName>
</protein>